<dbReference type="InterPro" id="IPR020080">
    <property type="entry name" value="OM_adhesin/peptidase_omptin"/>
</dbReference>
<dbReference type="GO" id="GO:0004190">
    <property type="term" value="F:aspartic-type endopeptidase activity"/>
    <property type="evidence" value="ECO:0007669"/>
    <property type="project" value="UniProtKB-EC"/>
</dbReference>
<organism evidence="1 2">
    <name type="scientific">Rarispira pelagica</name>
    <dbReference type="NCBI Taxonomy" id="3141764"/>
    <lineage>
        <taxon>Bacteria</taxon>
        <taxon>Pseudomonadati</taxon>
        <taxon>Spirochaetota</taxon>
        <taxon>Spirochaetia</taxon>
        <taxon>Winmispirales</taxon>
        <taxon>Winmispiraceae</taxon>
        <taxon>Rarispira</taxon>
    </lineage>
</organism>
<protein>
    <submittedName>
        <fullName evidence="1">Omptin family outer membrane protease</fullName>
        <ecNumber evidence="1">3.4.23.49</ecNumber>
    </submittedName>
</protein>
<keyword evidence="1" id="KW-0378">Hydrolase</keyword>
<dbReference type="SUPFAM" id="SSF69917">
    <property type="entry name" value="OMPT-like"/>
    <property type="match status" value="1"/>
</dbReference>
<proteinExistence type="predicted"/>
<dbReference type="InterPro" id="IPR053724">
    <property type="entry name" value="OMP_A26_sf"/>
</dbReference>
<dbReference type="Pfam" id="PF01278">
    <property type="entry name" value="Omptin"/>
    <property type="match status" value="1"/>
</dbReference>
<evidence type="ECO:0000313" key="1">
    <source>
        <dbReference type="EMBL" id="MEM5947646.1"/>
    </source>
</evidence>
<reference evidence="1 2" key="1">
    <citation type="submission" date="2024-03" db="EMBL/GenBank/DDBJ databases">
        <title>Ignisphaera cupida sp. nov., a hyperthermophilic hydrolytic archaeon from a hot spring of Kamchatka, and proposal of Ignisphaeraceae fam. nov.</title>
        <authorList>
            <person name="Podosokorskaya O.A."/>
            <person name="Elcheninov A.G."/>
            <person name="Maltseva A.I."/>
            <person name="Zayulina K.S."/>
            <person name="Novikov A."/>
            <person name="Merkel A.Y."/>
        </authorList>
    </citation>
    <scope>NUCLEOTIDE SEQUENCE [LARGE SCALE GENOMIC DNA]</scope>
    <source>
        <strain evidence="1 2">38H-sp</strain>
    </source>
</reference>
<dbReference type="EC" id="3.4.23.49" evidence="1"/>
<dbReference type="Proteomes" id="UP001466331">
    <property type="component" value="Unassembled WGS sequence"/>
</dbReference>
<evidence type="ECO:0000313" key="2">
    <source>
        <dbReference type="Proteomes" id="UP001466331"/>
    </source>
</evidence>
<accession>A0ABU9UAF5</accession>
<keyword evidence="1" id="KW-0645">Protease</keyword>
<name>A0ABU9UAF5_9SPIR</name>
<keyword evidence="2" id="KW-1185">Reference proteome</keyword>
<dbReference type="Gene3D" id="2.40.128.90">
    <property type="entry name" value="OMPT-like"/>
    <property type="match status" value="1"/>
</dbReference>
<comment type="caution">
    <text evidence="1">The sequence shown here is derived from an EMBL/GenBank/DDBJ whole genome shotgun (WGS) entry which is preliminary data.</text>
</comment>
<dbReference type="InterPro" id="IPR000036">
    <property type="entry name" value="Peptidase_A26_omptin"/>
</dbReference>
<dbReference type="GO" id="GO:0006508">
    <property type="term" value="P:proteolysis"/>
    <property type="evidence" value="ECO:0007669"/>
    <property type="project" value="UniProtKB-KW"/>
</dbReference>
<dbReference type="RefSeq" id="WP_420069088.1">
    <property type="nucleotide sequence ID" value="NZ_JBCHKQ010000001.1"/>
</dbReference>
<dbReference type="EMBL" id="JBCHKQ010000001">
    <property type="protein sequence ID" value="MEM5947646.1"/>
    <property type="molecule type" value="Genomic_DNA"/>
</dbReference>
<gene>
    <name evidence="1" type="ORF">WKV44_03720</name>
</gene>
<sequence>MRVLGVISFLLGLCFFSYGLDISFSYDYLVISTIAREQVFCDYNGSEHLLSELVWTGGDIGLAGLSSEFVFSNIVLSVDTAFSIKDFGSSYMEDYDFLNLGYDYATHYSVHDVIQDLYFEIVGLVGWDFSLGDAHVVPSIGWFYLHRKWSAYDGYAIYPVSPGEPYDPSSGTGSAYPYYTGSGTKTSLSGLVIDYEQEFMSPVFALSFSSGRLSIFSFSIEPYIGIYPILYTLDNHYLRDIVFLDRMFGGLLTGGDIRVDIFLLDFLSFYGGYRLRYIEMVHGSSSFKESGVWYTAINGGSGMVSFSDGFFVGLEINF</sequence>